<dbReference type="AlphaFoldDB" id="A0A238ZHY6"/>
<dbReference type="InterPro" id="IPR037396">
    <property type="entry name" value="FMN_HAD"/>
</dbReference>
<evidence type="ECO:0000313" key="9">
    <source>
        <dbReference type="EMBL" id="SNR82651.1"/>
    </source>
</evidence>
<evidence type="ECO:0000256" key="4">
    <source>
        <dbReference type="ARBA" id="ARBA00023002"/>
    </source>
</evidence>
<gene>
    <name evidence="9" type="ORF">SAMN06265370_13128</name>
</gene>
<keyword evidence="4" id="KW-0560">Oxidoreductase</keyword>
<feature type="binding site" evidence="7">
    <location>
        <position position="256"/>
    </location>
    <ligand>
        <name>FMN</name>
        <dbReference type="ChEBI" id="CHEBI:58210"/>
    </ligand>
</feature>
<organism evidence="9 10">
    <name type="scientific">Puniceibacterium sediminis</name>
    <dbReference type="NCBI Taxonomy" id="1608407"/>
    <lineage>
        <taxon>Bacteria</taxon>
        <taxon>Pseudomonadati</taxon>
        <taxon>Pseudomonadota</taxon>
        <taxon>Alphaproteobacteria</taxon>
        <taxon>Rhodobacterales</taxon>
        <taxon>Paracoccaceae</taxon>
        <taxon>Puniceibacterium</taxon>
    </lineage>
</organism>
<feature type="binding site" evidence="7">
    <location>
        <begin position="334"/>
        <end position="335"/>
    </location>
    <ligand>
        <name>FMN</name>
        <dbReference type="ChEBI" id="CHEBI:58210"/>
    </ligand>
</feature>
<evidence type="ECO:0000256" key="7">
    <source>
        <dbReference type="PIRSR" id="PIRSR000138-2"/>
    </source>
</evidence>
<feature type="binding site" evidence="7">
    <location>
        <position position="191"/>
    </location>
    <ligand>
        <name>glyoxylate</name>
        <dbReference type="ChEBI" id="CHEBI:36655"/>
    </ligand>
</feature>
<dbReference type="PROSITE" id="PS51349">
    <property type="entry name" value="FMN_HYDROXY_ACID_DH_2"/>
    <property type="match status" value="1"/>
</dbReference>
<feature type="binding site" evidence="7">
    <location>
        <position position="156"/>
    </location>
    <ligand>
        <name>glyoxylate</name>
        <dbReference type="ChEBI" id="CHEBI:36655"/>
    </ligand>
</feature>
<sequence length="395" mass="41809">MPYLHGIEPIFHPDQAGAQVSQPDAGRALPTSLPEYTEEATRRMSEMAAAYFLGGAADEITLAENRRCFDRVGLVPRVLSGGTGGSTALRLLGRDLAHPVILAPVAYQRMAHPDGESGTAMAAAALDALMVLSCQASEPLEVPAKVGRTCRWMQIYMQPAREATLALARRAEAAGYEALVVTVDAPLNGVRNREMRAGFRLPDGISAVNLANLPNPPVPPLPDGASAVFDRFMARAPSWDDIRWLRGQTGLKLVLKGILHPDDAVRAVETGVDALIVSNHGGRVLDSAAPALVQLPQIAAAVGPDVPLLLDGGIRRGTDIVKALALGARAVLIGRPIVEALAVNGAQGVAHILRLLRDELEIAMALCGCRRLQDIHPGLLCDLQASPLLPFTKSG</sequence>
<evidence type="ECO:0000256" key="3">
    <source>
        <dbReference type="ARBA" id="ARBA00022643"/>
    </source>
</evidence>
<feature type="binding site" evidence="7">
    <location>
        <position position="133"/>
    </location>
    <ligand>
        <name>FMN</name>
        <dbReference type="ChEBI" id="CHEBI:58210"/>
    </ligand>
</feature>
<dbReference type="PANTHER" id="PTHR10578:SF107">
    <property type="entry name" value="2-HYDROXYACID OXIDASE 1"/>
    <property type="match status" value="1"/>
</dbReference>
<dbReference type="CDD" id="cd02809">
    <property type="entry name" value="alpha_hydroxyacid_oxid_FMN"/>
    <property type="match status" value="1"/>
</dbReference>
<feature type="binding site" evidence="7">
    <location>
        <begin position="104"/>
        <end position="106"/>
    </location>
    <ligand>
        <name>FMN</name>
        <dbReference type="ChEBI" id="CHEBI:58210"/>
    </ligand>
</feature>
<comment type="cofactor">
    <cofactor evidence="1">
        <name>FMN</name>
        <dbReference type="ChEBI" id="CHEBI:58210"/>
    </cofactor>
</comment>
<feature type="binding site" evidence="7">
    <location>
        <position position="154"/>
    </location>
    <ligand>
        <name>FMN</name>
        <dbReference type="ChEBI" id="CHEBI:58210"/>
    </ligand>
</feature>
<dbReference type="OrthoDB" id="9770452at2"/>
<evidence type="ECO:0000256" key="6">
    <source>
        <dbReference type="PIRSR" id="PIRSR000138-1"/>
    </source>
</evidence>
<feature type="domain" description="FMN hydroxy acid dehydrogenase" evidence="8">
    <location>
        <begin position="25"/>
        <end position="385"/>
    </location>
</feature>
<proteinExistence type="inferred from homology"/>
<dbReference type="EMBL" id="FZNN01000031">
    <property type="protein sequence ID" value="SNR82651.1"/>
    <property type="molecule type" value="Genomic_DNA"/>
</dbReference>
<dbReference type="Gene3D" id="3.20.20.70">
    <property type="entry name" value="Aldolase class I"/>
    <property type="match status" value="1"/>
</dbReference>
<name>A0A238ZHY6_9RHOB</name>
<evidence type="ECO:0000313" key="10">
    <source>
        <dbReference type="Proteomes" id="UP000198417"/>
    </source>
</evidence>
<protein>
    <submittedName>
        <fullName evidence="9">4-hydroxymandelate oxidase</fullName>
    </submittedName>
</protein>
<feature type="binding site" evidence="7">
    <location>
        <position position="280"/>
    </location>
    <ligand>
        <name>glyoxylate</name>
        <dbReference type="ChEBI" id="CHEBI:36655"/>
    </ligand>
</feature>
<keyword evidence="10" id="KW-1185">Reference proteome</keyword>
<evidence type="ECO:0000256" key="5">
    <source>
        <dbReference type="ARBA" id="ARBA00024042"/>
    </source>
</evidence>
<dbReference type="Proteomes" id="UP000198417">
    <property type="component" value="Unassembled WGS sequence"/>
</dbReference>
<dbReference type="GO" id="GO:0016614">
    <property type="term" value="F:oxidoreductase activity, acting on CH-OH group of donors"/>
    <property type="evidence" value="ECO:0007669"/>
    <property type="project" value="UniProtKB-ARBA"/>
</dbReference>
<feature type="binding site" evidence="7">
    <location>
        <position position="278"/>
    </location>
    <ligand>
        <name>FMN</name>
        <dbReference type="ChEBI" id="CHEBI:58210"/>
    </ligand>
</feature>
<keyword evidence="3 7" id="KW-0288">FMN</keyword>
<dbReference type="FunFam" id="3.20.20.70:FF:000029">
    <property type="entry name" value="L-lactate dehydrogenase"/>
    <property type="match status" value="1"/>
</dbReference>
<feature type="active site" description="Proton acceptor" evidence="6">
    <location>
        <position position="280"/>
    </location>
</feature>
<dbReference type="SUPFAM" id="SSF51395">
    <property type="entry name" value="FMN-linked oxidoreductases"/>
    <property type="match status" value="1"/>
</dbReference>
<accession>A0A238ZHY6</accession>
<evidence type="ECO:0000259" key="8">
    <source>
        <dbReference type="PROSITE" id="PS51349"/>
    </source>
</evidence>
<feature type="binding site" evidence="7">
    <location>
        <position position="51"/>
    </location>
    <ligand>
        <name>glyoxylate</name>
        <dbReference type="ChEBI" id="CHEBI:36655"/>
    </ligand>
</feature>
<dbReference type="InterPro" id="IPR012133">
    <property type="entry name" value="Alpha-hydoxy_acid_DH_FMN"/>
</dbReference>
<dbReference type="PIRSF" id="PIRSF000138">
    <property type="entry name" value="Al-hdrx_acd_dh"/>
    <property type="match status" value="1"/>
</dbReference>
<evidence type="ECO:0000256" key="2">
    <source>
        <dbReference type="ARBA" id="ARBA00022630"/>
    </source>
</evidence>
<reference evidence="9 10" key="1">
    <citation type="submission" date="2017-06" db="EMBL/GenBank/DDBJ databases">
        <authorList>
            <person name="Kim H.J."/>
            <person name="Triplett B.A."/>
        </authorList>
    </citation>
    <scope>NUCLEOTIDE SEQUENCE [LARGE SCALE GENOMIC DNA]</scope>
    <source>
        <strain evidence="9 10">DSM 29052</strain>
    </source>
</reference>
<keyword evidence="2 7" id="KW-0285">Flavoprotein</keyword>
<dbReference type="GO" id="GO:0010181">
    <property type="term" value="F:FMN binding"/>
    <property type="evidence" value="ECO:0007669"/>
    <property type="project" value="InterPro"/>
</dbReference>
<evidence type="ECO:0000256" key="1">
    <source>
        <dbReference type="ARBA" id="ARBA00001917"/>
    </source>
</evidence>
<dbReference type="InterPro" id="IPR000262">
    <property type="entry name" value="FMN-dep_DH"/>
</dbReference>
<comment type="similarity">
    <text evidence="5">Belongs to the FMN-dependent alpha-hydroxy acid dehydrogenase family.</text>
</comment>
<dbReference type="InterPro" id="IPR013785">
    <property type="entry name" value="Aldolase_TIM"/>
</dbReference>
<feature type="binding site" evidence="7">
    <location>
        <begin position="311"/>
        <end position="315"/>
    </location>
    <ligand>
        <name>FMN</name>
        <dbReference type="ChEBI" id="CHEBI:58210"/>
    </ligand>
</feature>
<dbReference type="PANTHER" id="PTHR10578">
    <property type="entry name" value="S -2-HYDROXY-ACID OXIDASE-RELATED"/>
    <property type="match status" value="1"/>
</dbReference>
<dbReference type="Pfam" id="PF01070">
    <property type="entry name" value="FMN_dh"/>
    <property type="match status" value="1"/>
</dbReference>
<feature type="binding site" evidence="7">
    <location>
        <position position="182"/>
    </location>
    <ligand>
        <name>FMN</name>
        <dbReference type="ChEBI" id="CHEBI:58210"/>
    </ligand>
</feature>
<feature type="binding site" evidence="7">
    <location>
        <position position="283"/>
    </location>
    <ligand>
        <name>glyoxylate</name>
        <dbReference type="ChEBI" id="CHEBI:36655"/>
    </ligand>
</feature>